<dbReference type="STRING" id="470145.BACCOP_00399"/>
<dbReference type="Proteomes" id="UP000003146">
    <property type="component" value="Unassembled WGS sequence"/>
</dbReference>
<evidence type="ECO:0000313" key="1">
    <source>
        <dbReference type="EMBL" id="EDV02537.1"/>
    </source>
</evidence>
<dbReference type="HOGENOM" id="CLU_212172_0_0_10"/>
<accession>B3JEV5</accession>
<organism evidence="1 2">
    <name type="scientific">Phocaeicola coprocola DSM 17136</name>
    <dbReference type="NCBI Taxonomy" id="470145"/>
    <lineage>
        <taxon>Bacteria</taxon>
        <taxon>Pseudomonadati</taxon>
        <taxon>Bacteroidota</taxon>
        <taxon>Bacteroidia</taxon>
        <taxon>Bacteroidales</taxon>
        <taxon>Bacteroidaceae</taxon>
        <taxon>Phocaeicola</taxon>
    </lineage>
</organism>
<reference evidence="1 2" key="2">
    <citation type="submission" date="2008-04" db="EMBL/GenBank/DDBJ databases">
        <authorList>
            <person name="Fulton L."/>
            <person name="Clifton S."/>
            <person name="Fulton B."/>
            <person name="Xu J."/>
            <person name="Minx P."/>
            <person name="Pepin K.H."/>
            <person name="Johnson M."/>
            <person name="Thiruvilangam P."/>
            <person name="Bhonagiri V."/>
            <person name="Nash W.E."/>
            <person name="Mardis E.R."/>
            <person name="Wilson R.K."/>
        </authorList>
    </citation>
    <scope>NUCLEOTIDE SEQUENCE [LARGE SCALE GENOMIC DNA]</scope>
    <source>
        <strain evidence="1 2">DSM 17136</strain>
    </source>
</reference>
<proteinExistence type="predicted"/>
<dbReference type="eggNOG" id="ENOG502ZI9T">
    <property type="taxonomic scope" value="Bacteria"/>
</dbReference>
<dbReference type="AlphaFoldDB" id="B3JEV5"/>
<name>B3JEV5_9BACT</name>
<protein>
    <submittedName>
        <fullName evidence="1">Uncharacterized protein</fullName>
    </submittedName>
</protein>
<gene>
    <name evidence="1" type="ORF">BACCOP_00399</name>
</gene>
<sequence>MLLLCWLKHIAKYKWGLANLVVSLRLNTFTKIELEKWLNEPFTPPPEPAGVI</sequence>
<reference evidence="1 2" key="1">
    <citation type="submission" date="2008-04" db="EMBL/GenBank/DDBJ databases">
        <title>Draft genome sequence of Bacteroides coprocola (DSM 17136).</title>
        <authorList>
            <person name="Sudarsanam P."/>
            <person name="Ley R."/>
            <person name="Guruge J."/>
            <person name="Turnbaugh P.J."/>
            <person name="Mahowald M."/>
            <person name="Liep D."/>
            <person name="Gordon J."/>
        </authorList>
    </citation>
    <scope>NUCLEOTIDE SEQUENCE [LARGE SCALE GENOMIC DNA]</scope>
    <source>
        <strain evidence="1 2">DSM 17136</strain>
    </source>
</reference>
<evidence type="ECO:0000313" key="2">
    <source>
        <dbReference type="Proteomes" id="UP000003146"/>
    </source>
</evidence>
<comment type="caution">
    <text evidence="1">The sequence shown here is derived from an EMBL/GenBank/DDBJ whole genome shotgun (WGS) entry which is preliminary data.</text>
</comment>
<dbReference type="EMBL" id="ABIY02000047">
    <property type="protein sequence ID" value="EDV02537.1"/>
    <property type="molecule type" value="Genomic_DNA"/>
</dbReference>